<dbReference type="AlphaFoldDB" id="A0AAV9K098"/>
<dbReference type="Proteomes" id="UP001311915">
    <property type="component" value="Unassembled WGS sequence"/>
</dbReference>
<comment type="caution">
    <text evidence="1">The sequence shown here is derived from an EMBL/GenBank/DDBJ whole genome shotgun (WGS) entry which is preliminary data.</text>
</comment>
<protein>
    <submittedName>
        <fullName evidence="1">Uncharacterized protein</fullName>
    </submittedName>
</protein>
<accession>A0AAV9K098</accession>
<gene>
    <name evidence="1" type="ORF">R3W88_033824</name>
</gene>
<sequence>MKTSLPFFQFLLLNFGREQEFPFEESITPASTTDIWRIKAEYLREDMAWRKWPPPETMPIVDPLTLASKASTPTRTME</sequence>
<organism evidence="1 2">
    <name type="scientific">Solanum pinnatisectum</name>
    <name type="common">tansyleaf nightshade</name>
    <dbReference type="NCBI Taxonomy" id="50273"/>
    <lineage>
        <taxon>Eukaryota</taxon>
        <taxon>Viridiplantae</taxon>
        <taxon>Streptophyta</taxon>
        <taxon>Embryophyta</taxon>
        <taxon>Tracheophyta</taxon>
        <taxon>Spermatophyta</taxon>
        <taxon>Magnoliopsida</taxon>
        <taxon>eudicotyledons</taxon>
        <taxon>Gunneridae</taxon>
        <taxon>Pentapetalae</taxon>
        <taxon>asterids</taxon>
        <taxon>lamiids</taxon>
        <taxon>Solanales</taxon>
        <taxon>Solanaceae</taxon>
        <taxon>Solanoideae</taxon>
        <taxon>Solaneae</taxon>
        <taxon>Solanum</taxon>
    </lineage>
</organism>
<dbReference type="EMBL" id="JAWPEI010000063">
    <property type="protein sequence ID" value="KAK4706612.1"/>
    <property type="molecule type" value="Genomic_DNA"/>
</dbReference>
<evidence type="ECO:0000313" key="2">
    <source>
        <dbReference type="Proteomes" id="UP001311915"/>
    </source>
</evidence>
<evidence type="ECO:0000313" key="1">
    <source>
        <dbReference type="EMBL" id="KAK4706612.1"/>
    </source>
</evidence>
<keyword evidence="2" id="KW-1185">Reference proteome</keyword>
<name>A0AAV9K098_9SOLN</name>
<proteinExistence type="predicted"/>
<reference evidence="1 2" key="1">
    <citation type="submission" date="2023-10" db="EMBL/GenBank/DDBJ databases">
        <title>Genome-Wide Identification Analysis in wild type Solanum Pinnatisectum Reveals Some Genes Defensing Phytophthora Infestans.</title>
        <authorList>
            <person name="Sun C."/>
        </authorList>
    </citation>
    <scope>NUCLEOTIDE SEQUENCE [LARGE SCALE GENOMIC DNA]</scope>
    <source>
        <strain evidence="1">LQN</strain>
        <tissue evidence="1">Leaf</tissue>
    </source>
</reference>